<protein>
    <submittedName>
        <fullName evidence="1">Uncharacterized protein</fullName>
    </submittedName>
</protein>
<dbReference type="EMBL" id="KV925418">
    <property type="protein sequence ID" value="PIO37197.1"/>
    <property type="molecule type" value="Genomic_DNA"/>
</dbReference>
<sequence>MPAPAPWSREIDQFQVRTLRAPWTGDEVATLDEEPGATMENTIRGGRSGLLCAKPLHRAERGSVLKVVVHPVQPLYNRQTVQEASSCYWVTPRREEGVVVVVGGGGGILCINTWLGQSSLHISQQLEKVQSTTPLISPEIKRLWILQVSTLLQDDHQHAGFTLMPRTHGRNFRQQMFDVSLLSEIPTVCRLHRTLAVGISDNKNLRFGSQIFRQQNPLSEILIVCTQF</sequence>
<organism evidence="1 2">
    <name type="scientific">Aquarana catesbeiana</name>
    <name type="common">American bullfrog</name>
    <name type="synonym">Rana catesbeiana</name>
    <dbReference type="NCBI Taxonomy" id="8400"/>
    <lineage>
        <taxon>Eukaryota</taxon>
        <taxon>Metazoa</taxon>
        <taxon>Chordata</taxon>
        <taxon>Craniata</taxon>
        <taxon>Vertebrata</taxon>
        <taxon>Euteleostomi</taxon>
        <taxon>Amphibia</taxon>
        <taxon>Batrachia</taxon>
        <taxon>Anura</taxon>
        <taxon>Neobatrachia</taxon>
        <taxon>Ranoidea</taxon>
        <taxon>Ranidae</taxon>
        <taxon>Aquarana</taxon>
    </lineage>
</organism>
<accession>A0A2G9SAQ3</accession>
<proteinExistence type="predicted"/>
<evidence type="ECO:0000313" key="2">
    <source>
        <dbReference type="Proteomes" id="UP000228934"/>
    </source>
</evidence>
<dbReference type="OrthoDB" id="8179360at2759"/>
<keyword evidence="2" id="KW-1185">Reference proteome</keyword>
<dbReference type="Proteomes" id="UP000228934">
    <property type="component" value="Unassembled WGS sequence"/>
</dbReference>
<dbReference type="AlphaFoldDB" id="A0A2G9SAQ3"/>
<gene>
    <name evidence="1" type="ORF">AB205_0201380</name>
</gene>
<reference evidence="2" key="1">
    <citation type="journal article" date="2017" name="Nat. Commun.">
        <title>The North American bullfrog draft genome provides insight into hormonal regulation of long noncoding RNA.</title>
        <authorList>
            <person name="Hammond S.A."/>
            <person name="Warren R.L."/>
            <person name="Vandervalk B.P."/>
            <person name="Kucuk E."/>
            <person name="Khan H."/>
            <person name="Gibb E.A."/>
            <person name="Pandoh P."/>
            <person name="Kirk H."/>
            <person name="Zhao Y."/>
            <person name="Jones M."/>
            <person name="Mungall A.J."/>
            <person name="Coope R."/>
            <person name="Pleasance S."/>
            <person name="Moore R.A."/>
            <person name="Holt R.A."/>
            <person name="Round J.M."/>
            <person name="Ohora S."/>
            <person name="Walle B.V."/>
            <person name="Veldhoen N."/>
            <person name="Helbing C.C."/>
            <person name="Birol I."/>
        </authorList>
    </citation>
    <scope>NUCLEOTIDE SEQUENCE [LARGE SCALE GENOMIC DNA]</scope>
</reference>
<evidence type="ECO:0000313" key="1">
    <source>
        <dbReference type="EMBL" id="PIO37197.1"/>
    </source>
</evidence>
<name>A0A2G9SAQ3_AQUCT</name>